<dbReference type="RefSeq" id="WP_344008810.1">
    <property type="nucleotide sequence ID" value="NZ_BAAAMY010000011.1"/>
</dbReference>
<keyword evidence="3" id="KW-1185">Reference proteome</keyword>
<protein>
    <submittedName>
        <fullName evidence="2">VWA domain-containing protein</fullName>
    </submittedName>
</protein>
<dbReference type="EMBL" id="BAAAMY010000011">
    <property type="protein sequence ID" value="GAA1929040.1"/>
    <property type="molecule type" value="Genomic_DNA"/>
</dbReference>
<dbReference type="PANTHER" id="PTHR39338:SF5">
    <property type="entry name" value="BLR6139 PROTEIN"/>
    <property type="match status" value="1"/>
</dbReference>
<dbReference type="Proteomes" id="UP001501612">
    <property type="component" value="Unassembled WGS sequence"/>
</dbReference>
<comment type="caution">
    <text evidence="2">The sequence shown here is derived from an EMBL/GenBank/DDBJ whole genome shotgun (WGS) entry which is preliminary data.</text>
</comment>
<dbReference type="SUPFAM" id="SSF53300">
    <property type="entry name" value="vWA-like"/>
    <property type="match status" value="1"/>
</dbReference>
<feature type="compositionally biased region" description="Gly residues" evidence="1">
    <location>
        <begin position="109"/>
        <end position="128"/>
    </location>
</feature>
<proteinExistence type="predicted"/>
<evidence type="ECO:0000256" key="1">
    <source>
        <dbReference type="SAM" id="MobiDB-lite"/>
    </source>
</evidence>
<name>A0ABN2PR73_9ACTN</name>
<accession>A0ABN2PR73</accession>
<evidence type="ECO:0000313" key="3">
    <source>
        <dbReference type="Proteomes" id="UP001501612"/>
    </source>
</evidence>
<dbReference type="PANTHER" id="PTHR39338">
    <property type="entry name" value="BLL5662 PROTEIN-RELATED"/>
    <property type="match status" value="1"/>
</dbReference>
<dbReference type="InterPro" id="IPR036465">
    <property type="entry name" value="vWFA_dom_sf"/>
</dbReference>
<feature type="region of interest" description="Disordered" evidence="1">
    <location>
        <begin position="100"/>
        <end position="128"/>
    </location>
</feature>
<organism evidence="2 3">
    <name type="scientific">Nocardioides lentus</name>
    <dbReference type="NCBI Taxonomy" id="338077"/>
    <lineage>
        <taxon>Bacteria</taxon>
        <taxon>Bacillati</taxon>
        <taxon>Actinomycetota</taxon>
        <taxon>Actinomycetes</taxon>
        <taxon>Propionibacteriales</taxon>
        <taxon>Nocardioidaceae</taxon>
        <taxon>Nocardioides</taxon>
    </lineage>
</organism>
<reference evidence="2 3" key="1">
    <citation type="journal article" date="2019" name="Int. J. Syst. Evol. Microbiol.">
        <title>The Global Catalogue of Microorganisms (GCM) 10K type strain sequencing project: providing services to taxonomists for standard genome sequencing and annotation.</title>
        <authorList>
            <consortium name="The Broad Institute Genomics Platform"/>
            <consortium name="The Broad Institute Genome Sequencing Center for Infectious Disease"/>
            <person name="Wu L."/>
            <person name="Ma J."/>
        </authorList>
    </citation>
    <scope>NUCLEOTIDE SEQUENCE [LARGE SCALE GENOMIC DNA]</scope>
    <source>
        <strain evidence="2 3">JCM 14046</strain>
    </source>
</reference>
<dbReference type="InterPro" id="IPR011195">
    <property type="entry name" value="UCP010256"/>
</dbReference>
<dbReference type="InterPro" id="IPR008912">
    <property type="entry name" value="Uncharacterised_CoxE"/>
</dbReference>
<dbReference type="PIRSF" id="PIRSF010256">
    <property type="entry name" value="CoxE_vWa"/>
    <property type="match status" value="1"/>
</dbReference>
<sequence length="455" mass="48503">MALLDRHLGLVGALRDAGVPVALSEDLDALAAVRLVDWDRRETLRETYAATLLKRAGHRPVLDALFDLWFPPRVGAGAEPAPTADDGDAVEDLRQRVAGAITGDAVEPGGTGGTEGGGSGGSGEGGGAGGLDALAVEAVGRLGRLSGRAPGLSTWSAYTTLRRLGDLPEGPGPDAARRAAAFRRAVESEALRRVAEQKGPERLAASAVRAPVDRIAFTAAGTADLAAIRREIAPLARRLAARLARDHTARGRRGTLDVRRTVRASMATGGVPMSPVLRPRRERRTDLVVLCDVSGSVAHFARFTLLLVVALREQFRGVRAFAFVDDVVEVTDRLRPGGDVGEVLADLLEAGRGADRSGRTDYGRALRRFADEHADALGPRSTLLVLGDARSNYADPGLPALRRLVAGARRAWWLNPEPVRHWDTGDSVAARYAEVVAMAECRDLDQLARFVRDHL</sequence>
<gene>
    <name evidence="2" type="ORF">GCM10009737_33700</name>
</gene>
<evidence type="ECO:0000313" key="2">
    <source>
        <dbReference type="EMBL" id="GAA1929040.1"/>
    </source>
</evidence>
<dbReference type="Pfam" id="PF05762">
    <property type="entry name" value="VWA_CoxE"/>
    <property type="match status" value="1"/>
</dbReference>